<dbReference type="InterPro" id="IPR001226">
    <property type="entry name" value="Flavodoxin_CS"/>
</dbReference>
<dbReference type="Pfam" id="PF12724">
    <property type="entry name" value="Flavodoxin_5"/>
    <property type="match status" value="1"/>
</dbReference>
<dbReference type="InterPro" id="IPR008254">
    <property type="entry name" value="Flavodoxin/NO_synth"/>
</dbReference>
<dbReference type="InterPro" id="IPR026816">
    <property type="entry name" value="Flavodoxin_dom"/>
</dbReference>
<dbReference type="EMBL" id="JARXVQ010000001">
    <property type="protein sequence ID" value="MDH6180744.1"/>
    <property type="molecule type" value="Genomic_DNA"/>
</dbReference>
<comment type="caution">
    <text evidence="2">The sequence shown here is derived from an EMBL/GenBank/DDBJ whole genome shotgun (WGS) entry which is preliminary data.</text>
</comment>
<feature type="domain" description="Flavodoxin-like" evidence="1">
    <location>
        <begin position="3"/>
        <end position="167"/>
    </location>
</feature>
<accession>A0ABT6KNJ8</accession>
<keyword evidence="3" id="KW-1185">Reference proteome</keyword>
<proteinExistence type="predicted"/>
<dbReference type="RefSeq" id="WP_322133083.1">
    <property type="nucleotide sequence ID" value="NZ_CP085036.1"/>
</dbReference>
<name>A0ABT6KNJ8_9MICO</name>
<dbReference type="SUPFAM" id="SSF52218">
    <property type="entry name" value="Flavoproteins"/>
    <property type="match status" value="1"/>
</dbReference>
<gene>
    <name evidence="2" type="ORF">M2152_000926</name>
</gene>
<evidence type="ECO:0000259" key="1">
    <source>
        <dbReference type="PROSITE" id="PS50902"/>
    </source>
</evidence>
<dbReference type="InterPro" id="IPR029039">
    <property type="entry name" value="Flavoprotein-like_sf"/>
</dbReference>
<sequence>MRTVIVYESQFGNTRQVADAIAEGARQVSEVRMVNVNDATPERLDSADLVLVGGPTHVHGMSRPETRAQAQRIADADDNLILEPQAPGTGIREWLESGPVLPALVAAFDTRADAAKWLTGSAARHIAKRLRGHGRTMVIEPGSFLAPDNDIDLSEVERARDWGARAARSAIETTGLDYARRTI</sequence>
<dbReference type="Proteomes" id="UP001160142">
    <property type="component" value="Unassembled WGS sequence"/>
</dbReference>
<dbReference type="PROSITE" id="PS50902">
    <property type="entry name" value="FLAVODOXIN_LIKE"/>
    <property type="match status" value="1"/>
</dbReference>
<dbReference type="PROSITE" id="PS00201">
    <property type="entry name" value="FLAVODOXIN"/>
    <property type="match status" value="1"/>
</dbReference>
<protein>
    <submittedName>
        <fullName evidence="2">Sulfite reductase alpha subunit-like flavoprotein</fullName>
    </submittedName>
</protein>
<evidence type="ECO:0000313" key="3">
    <source>
        <dbReference type="Proteomes" id="UP001160142"/>
    </source>
</evidence>
<organism evidence="2 3">
    <name type="scientific">Antiquaquibacter oligotrophicus</name>
    <dbReference type="NCBI Taxonomy" id="2880260"/>
    <lineage>
        <taxon>Bacteria</taxon>
        <taxon>Bacillati</taxon>
        <taxon>Actinomycetota</taxon>
        <taxon>Actinomycetes</taxon>
        <taxon>Micrococcales</taxon>
        <taxon>Microbacteriaceae</taxon>
        <taxon>Antiquaquibacter</taxon>
    </lineage>
</organism>
<dbReference type="Gene3D" id="3.40.50.360">
    <property type="match status" value="1"/>
</dbReference>
<reference evidence="2 3" key="1">
    <citation type="submission" date="2023-04" db="EMBL/GenBank/DDBJ databases">
        <title>Genome Encyclopedia of Bacteria and Archaea VI: Functional Genomics of Type Strains.</title>
        <authorList>
            <person name="Whitman W."/>
        </authorList>
    </citation>
    <scope>NUCLEOTIDE SEQUENCE [LARGE SCALE GENOMIC DNA]</scope>
    <source>
        <strain evidence="2 3">SG_E_30_P1</strain>
    </source>
</reference>
<evidence type="ECO:0000313" key="2">
    <source>
        <dbReference type="EMBL" id="MDH6180744.1"/>
    </source>
</evidence>